<protein>
    <submittedName>
        <fullName evidence="2">Uncharacterized protein</fullName>
    </submittedName>
</protein>
<feature type="transmembrane region" description="Helical" evidence="1">
    <location>
        <begin position="16"/>
        <end position="41"/>
    </location>
</feature>
<keyword evidence="3" id="KW-1185">Reference proteome</keyword>
<evidence type="ECO:0000256" key="1">
    <source>
        <dbReference type="SAM" id="Phobius"/>
    </source>
</evidence>
<accession>A0AAW1J557</accession>
<dbReference type="Proteomes" id="UP001443914">
    <property type="component" value="Unassembled WGS sequence"/>
</dbReference>
<evidence type="ECO:0000313" key="3">
    <source>
        <dbReference type="Proteomes" id="UP001443914"/>
    </source>
</evidence>
<sequence>MSHEVISAIEFNWADWLIMCSILHVVVLYSVLRFAIFRYLFWFFKLLMLLVPKISNYQKKGTLIQTLTCNLQVIILLRISKITTLRACALEEKTLPFSLSFFFRGTPSIVHSF</sequence>
<dbReference type="AlphaFoldDB" id="A0AAW1J557"/>
<dbReference type="EMBL" id="JBDFQZ010000008">
    <property type="protein sequence ID" value="KAK9698477.1"/>
    <property type="molecule type" value="Genomic_DNA"/>
</dbReference>
<organism evidence="2 3">
    <name type="scientific">Saponaria officinalis</name>
    <name type="common">Common soapwort</name>
    <name type="synonym">Lychnis saponaria</name>
    <dbReference type="NCBI Taxonomy" id="3572"/>
    <lineage>
        <taxon>Eukaryota</taxon>
        <taxon>Viridiplantae</taxon>
        <taxon>Streptophyta</taxon>
        <taxon>Embryophyta</taxon>
        <taxon>Tracheophyta</taxon>
        <taxon>Spermatophyta</taxon>
        <taxon>Magnoliopsida</taxon>
        <taxon>eudicotyledons</taxon>
        <taxon>Gunneridae</taxon>
        <taxon>Pentapetalae</taxon>
        <taxon>Caryophyllales</taxon>
        <taxon>Caryophyllaceae</taxon>
        <taxon>Caryophylleae</taxon>
        <taxon>Saponaria</taxon>
    </lineage>
</organism>
<keyword evidence="1" id="KW-1133">Transmembrane helix</keyword>
<keyword evidence="1" id="KW-0812">Transmembrane</keyword>
<name>A0AAW1J557_SAPOF</name>
<gene>
    <name evidence="2" type="ORF">RND81_08G107200</name>
</gene>
<comment type="caution">
    <text evidence="2">The sequence shown here is derived from an EMBL/GenBank/DDBJ whole genome shotgun (WGS) entry which is preliminary data.</text>
</comment>
<keyword evidence="1" id="KW-0472">Membrane</keyword>
<proteinExistence type="predicted"/>
<reference evidence="2" key="1">
    <citation type="submission" date="2024-03" db="EMBL/GenBank/DDBJ databases">
        <title>WGS assembly of Saponaria officinalis var. Norfolk2.</title>
        <authorList>
            <person name="Jenkins J."/>
            <person name="Shu S."/>
            <person name="Grimwood J."/>
            <person name="Barry K."/>
            <person name="Goodstein D."/>
            <person name="Schmutz J."/>
            <person name="Leebens-Mack J."/>
            <person name="Osbourn A."/>
        </authorList>
    </citation>
    <scope>NUCLEOTIDE SEQUENCE [LARGE SCALE GENOMIC DNA]</scope>
    <source>
        <strain evidence="2">JIC</strain>
    </source>
</reference>
<evidence type="ECO:0000313" key="2">
    <source>
        <dbReference type="EMBL" id="KAK9698477.1"/>
    </source>
</evidence>